<dbReference type="AlphaFoldDB" id="A0A0R1HK51"/>
<feature type="transmembrane region" description="Helical" evidence="1">
    <location>
        <begin position="38"/>
        <end position="60"/>
    </location>
</feature>
<dbReference type="Gene3D" id="1.10.1760.20">
    <property type="match status" value="1"/>
</dbReference>
<feature type="transmembrane region" description="Helical" evidence="1">
    <location>
        <begin position="80"/>
        <end position="100"/>
    </location>
</feature>
<dbReference type="Proteomes" id="UP000051450">
    <property type="component" value="Unassembled WGS sequence"/>
</dbReference>
<evidence type="ECO:0000313" key="3">
    <source>
        <dbReference type="Proteomes" id="UP000051450"/>
    </source>
</evidence>
<dbReference type="InterPro" id="IPR009825">
    <property type="entry name" value="ECF_substrate-spec-like"/>
</dbReference>
<evidence type="ECO:0000313" key="2">
    <source>
        <dbReference type="EMBL" id="KRK45929.1"/>
    </source>
</evidence>
<dbReference type="STRING" id="1423719.FC66_GL000889"/>
<dbReference type="GO" id="GO:0016020">
    <property type="term" value="C:membrane"/>
    <property type="evidence" value="ECO:0007669"/>
    <property type="project" value="InterPro"/>
</dbReference>
<keyword evidence="1" id="KW-0472">Membrane</keyword>
<sequence length="180" mass="19460">MRNERLRKIILAGLFAAIIYIGISVFRIPIPAMVGKPFIHFGNSLAALAVIFLGFSYGTIAGAIGLGLFDILNGYADTSYFTILEVIVIALLMTGVMKLLKNYHGQYWIVIIAATAGIGKIGTSYLVSIGEAMIKGVSFNVAIVQAFLSLPATVINSISTIVIVSLLYVPIKKLMTRFNR</sequence>
<dbReference type="EMBL" id="AZDI01000003">
    <property type="protein sequence ID" value="KRK45929.1"/>
    <property type="molecule type" value="Genomic_DNA"/>
</dbReference>
<feature type="transmembrane region" description="Helical" evidence="1">
    <location>
        <begin position="6"/>
        <end position="26"/>
    </location>
</feature>
<evidence type="ECO:0000256" key="1">
    <source>
        <dbReference type="SAM" id="Phobius"/>
    </source>
</evidence>
<dbReference type="PATRIC" id="fig|1423719.4.peg.905"/>
<feature type="transmembrane region" description="Helical" evidence="1">
    <location>
        <begin position="107"/>
        <end position="127"/>
    </location>
</feature>
<dbReference type="Pfam" id="PF07155">
    <property type="entry name" value="ECF-ribofla_trS"/>
    <property type="match status" value="1"/>
</dbReference>
<reference evidence="2 3" key="1">
    <citation type="journal article" date="2015" name="Genome Announc.">
        <title>Expanding the biotechnology potential of lactobacilli through comparative genomics of 213 strains and associated genera.</title>
        <authorList>
            <person name="Sun Z."/>
            <person name="Harris H.M."/>
            <person name="McCann A."/>
            <person name="Guo C."/>
            <person name="Argimon S."/>
            <person name="Zhang W."/>
            <person name="Yang X."/>
            <person name="Jeffery I.B."/>
            <person name="Cooney J.C."/>
            <person name="Kagawa T.F."/>
            <person name="Liu W."/>
            <person name="Song Y."/>
            <person name="Salvetti E."/>
            <person name="Wrobel A."/>
            <person name="Rasinkangas P."/>
            <person name="Parkhill J."/>
            <person name="Rea M.C."/>
            <person name="O'Sullivan O."/>
            <person name="Ritari J."/>
            <person name="Douillard F.P."/>
            <person name="Paul Ross R."/>
            <person name="Yang R."/>
            <person name="Briner A.E."/>
            <person name="Felis G.E."/>
            <person name="de Vos W.M."/>
            <person name="Barrangou R."/>
            <person name="Klaenhammer T.R."/>
            <person name="Caufield P.W."/>
            <person name="Cui Y."/>
            <person name="Zhang H."/>
            <person name="O'Toole P.W."/>
        </authorList>
    </citation>
    <scope>NUCLEOTIDE SEQUENCE [LARGE SCALE GENOMIC DNA]</scope>
    <source>
        <strain evidence="2 3">DSM 15638</strain>
    </source>
</reference>
<dbReference type="RefSeq" id="WP_057973959.1">
    <property type="nucleotide sequence ID" value="NZ_AZDI01000003.1"/>
</dbReference>
<accession>A0A0R1HK51</accession>
<gene>
    <name evidence="2" type="ORF">FC66_GL000889</name>
</gene>
<keyword evidence="1" id="KW-1133">Transmembrane helix</keyword>
<proteinExistence type="predicted"/>
<protein>
    <submittedName>
        <fullName evidence="2">Integral membrane protein</fullName>
    </submittedName>
</protein>
<feature type="transmembrane region" description="Helical" evidence="1">
    <location>
        <begin position="147"/>
        <end position="171"/>
    </location>
</feature>
<keyword evidence="3" id="KW-1185">Reference proteome</keyword>
<dbReference type="OrthoDB" id="2988652at2"/>
<name>A0A0R1HK51_9LACO</name>
<comment type="caution">
    <text evidence="2">The sequence shown here is derived from an EMBL/GenBank/DDBJ whole genome shotgun (WGS) entry which is preliminary data.</text>
</comment>
<organism evidence="2 3">
    <name type="scientific">Dellaglioa algida DSM 15638</name>
    <dbReference type="NCBI Taxonomy" id="1423719"/>
    <lineage>
        <taxon>Bacteria</taxon>
        <taxon>Bacillati</taxon>
        <taxon>Bacillota</taxon>
        <taxon>Bacilli</taxon>
        <taxon>Lactobacillales</taxon>
        <taxon>Lactobacillaceae</taxon>
        <taxon>Dellaglioa</taxon>
    </lineage>
</organism>
<keyword evidence="1" id="KW-0812">Transmembrane</keyword>